<evidence type="ECO:0000256" key="10">
    <source>
        <dbReference type="ARBA" id="ARBA00022737"/>
    </source>
</evidence>
<keyword evidence="5" id="KW-0597">Phosphoprotein</keyword>
<keyword evidence="4" id="KW-0600">Photoreceptor protein</keyword>
<keyword evidence="19" id="KW-1185">Reference proteome</keyword>
<evidence type="ECO:0000259" key="17">
    <source>
        <dbReference type="PROSITE" id="PS50113"/>
    </source>
</evidence>
<dbReference type="Gene3D" id="3.30.565.10">
    <property type="entry name" value="Histidine kinase-like ATPase, C-terminal domain"/>
    <property type="match status" value="1"/>
</dbReference>
<dbReference type="Proteomes" id="UP001589692">
    <property type="component" value="Unassembled WGS sequence"/>
</dbReference>
<dbReference type="RefSeq" id="WP_377256975.1">
    <property type="nucleotide sequence ID" value="NZ_JBHMAA010000006.1"/>
</dbReference>
<keyword evidence="9" id="KW-0808">Transferase</keyword>
<keyword evidence="14" id="KW-0157">Chromophore</keyword>
<name>A0ABV6ABX9_9HYPH</name>
<keyword evidence="13" id="KW-0067">ATP-binding</keyword>
<dbReference type="Gene3D" id="3.30.450.20">
    <property type="entry name" value="PAS domain"/>
    <property type="match status" value="2"/>
</dbReference>
<dbReference type="NCBIfam" id="TIGR00229">
    <property type="entry name" value="sensory_box"/>
    <property type="match status" value="1"/>
</dbReference>
<keyword evidence="12 18" id="KW-0418">Kinase</keyword>
<gene>
    <name evidence="18" type="ORF">ACFFP0_04715</name>
</gene>
<feature type="domain" description="PAC" evidence="17">
    <location>
        <begin position="242"/>
        <end position="294"/>
    </location>
</feature>
<dbReference type="SUPFAM" id="SSF55785">
    <property type="entry name" value="PYP-like sensor domain (PAS domain)"/>
    <property type="match status" value="2"/>
</dbReference>
<dbReference type="SMART" id="SM00086">
    <property type="entry name" value="PAC"/>
    <property type="match status" value="2"/>
</dbReference>
<accession>A0ABV6ABX9</accession>
<comment type="catalytic activity">
    <reaction evidence="1">
        <text>ATP + protein L-histidine = ADP + protein N-phospho-L-histidine.</text>
        <dbReference type="EC" id="2.7.13.3"/>
    </reaction>
</comment>
<evidence type="ECO:0000313" key="18">
    <source>
        <dbReference type="EMBL" id="MFB9948137.1"/>
    </source>
</evidence>
<dbReference type="GO" id="GO:0016301">
    <property type="term" value="F:kinase activity"/>
    <property type="evidence" value="ECO:0007669"/>
    <property type="project" value="UniProtKB-KW"/>
</dbReference>
<evidence type="ECO:0000256" key="13">
    <source>
        <dbReference type="ARBA" id="ARBA00022840"/>
    </source>
</evidence>
<organism evidence="18 19">
    <name type="scientific">Rhizobium puerariae</name>
    <dbReference type="NCBI Taxonomy" id="1585791"/>
    <lineage>
        <taxon>Bacteria</taxon>
        <taxon>Pseudomonadati</taxon>
        <taxon>Pseudomonadota</taxon>
        <taxon>Alphaproteobacteria</taxon>
        <taxon>Hyphomicrobiales</taxon>
        <taxon>Rhizobiaceae</taxon>
        <taxon>Rhizobium/Agrobacterium group</taxon>
        <taxon>Rhizobium</taxon>
    </lineage>
</organism>
<keyword evidence="8" id="KW-0288">FMN</keyword>
<dbReference type="InterPro" id="IPR001610">
    <property type="entry name" value="PAC"/>
</dbReference>
<keyword evidence="15" id="KW-0843">Virulence</keyword>
<dbReference type="PANTHER" id="PTHR41523:SF7">
    <property type="entry name" value="HISTIDINE KINASE"/>
    <property type="match status" value="1"/>
</dbReference>
<evidence type="ECO:0000256" key="9">
    <source>
        <dbReference type="ARBA" id="ARBA00022679"/>
    </source>
</evidence>
<evidence type="ECO:0000256" key="2">
    <source>
        <dbReference type="ARBA" id="ARBA00012438"/>
    </source>
</evidence>
<comment type="caution">
    <text evidence="18">The sequence shown here is derived from an EMBL/GenBank/DDBJ whole genome shotgun (WGS) entry which is preliminary data.</text>
</comment>
<evidence type="ECO:0000256" key="3">
    <source>
        <dbReference type="ARBA" id="ARBA00021740"/>
    </source>
</evidence>
<dbReference type="InterPro" id="IPR000700">
    <property type="entry name" value="PAS-assoc_C"/>
</dbReference>
<evidence type="ECO:0000256" key="14">
    <source>
        <dbReference type="ARBA" id="ARBA00022991"/>
    </source>
</evidence>
<evidence type="ECO:0000256" key="5">
    <source>
        <dbReference type="ARBA" id="ARBA00022553"/>
    </source>
</evidence>
<dbReference type="InterPro" id="IPR036890">
    <property type="entry name" value="HATPase_C_sf"/>
</dbReference>
<dbReference type="SMART" id="SM00911">
    <property type="entry name" value="HWE_HK"/>
    <property type="match status" value="1"/>
</dbReference>
<dbReference type="PROSITE" id="PS50113">
    <property type="entry name" value="PAC"/>
    <property type="match status" value="2"/>
</dbReference>
<protein>
    <recommendedName>
        <fullName evidence="3">Blue-light-activated histidine kinase</fullName>
        <ecNumber evidence="2">2.7.13.3</ecNumber>
    </recommendedName>
</protein>
<keyword evidence="7" id="KW-0285">Flavoprotein</keyword>
<evidence type="ECO:0000256" key="12">
    <source>
        <dbReference type="ARBA" id="ARBA00022777"/>
    </source>
</evidence>
<feature type="domain" description="PAC" evidence="17">
    <location>
        <begin position="117"/>
        <end position="170"/>
    </location>
</feature>
<evidence type="ECO:0000256" key="15">
    <source>
        <dbReference type="ARBA" id="ARBA00023026"/>
    </source>
</evidence>
<dbReference type="Pfam" id="PF08448">
    <property type="entry name" value="PAS_4"/>
    <property type="match status" value="1"/>
</dbReference>
<reference evidence="18 19" key="1">
    <citation type="submission" date="2024-09" db="EMBL/GenBank/DDBJ databases">
        <authorList>
            <person name="Sun Q."/>
            <person name="Mori K."/>
        </authorList>
    </citation>
    <scope>NUCLEOTIDE SEQUENCE [LARGE SCALE GENOMIC DNA]</scope>
    <source>
        <strain evidence="18 19">TBRC 4938</strain>
    </source>
</reference>
<dbReference type="InterPro" id="IPR013655">
    <property type="entry name" value="PAS_fold_3"/>
</dbReference>
<evidence type="ECO:0000256" key="1">
    <source>
        <dbReference type="ARBA" id="ARBA00000085"/>
    </source>
</evidence>
<evidence type="ECO:0000256" key="8">
    <source>
        <dbReference type="ARBA" id="ARBA00022643"/>
    </source>
</evidence>
<evidence type="ECO:0000256" key="16">
    <source>
        <dbReference type="ARBA" id="ARBA00023170"/>
    </source>
</evidence>
<dbReference type="EC" id="2.7.13.3" evidence="2"/>
<evidence type="ECO:0000256" key="6">
    <source>
        <dbReference type="ARBA" id="ARBA00022606"/>
    </source>
</evidence>
<proteinExistence type="predicted"/>
<dbReference type="InterPro" id="IPR013656">
    <property type="entry name" value="PAS_4"/>
</dbReference>
<evidence type="ECO:0000313" key="19">
    <source>
        <dbReference type="Proteomes" id="UP001589692"/>
    </source>
</evidence>
<evidence type="ECO:0000256" key="4">
    <source>
        <dbReference type="ARBA" id="ARBA00022543"/>
    </source>
</evidence>
<dbReference type="InterPro" id="IPR011102">
    <property type="entry name" value="Sig_transdc_His_kinase_HWE"/>
</dbReference>
<dbReference type="Pfam" id="PF07536">
    <property type="entry name" value="HWE_HK"/>
    <property type="match status" value="1"/>
</dbReference>
<evidence type="ECO:0000256" key="11">
    <source>
        <dbReference type="ARBA" id="ARBA00022741"/>
    </source>
</evidence>
<evidence type="ECO:0000256" key="7">
    <source>
        <dbReference type="ARBA" id="ARBA00022630"/>
    </source>
</evidence>
<dbReference type="PANTHER" id="PTHR41523">
    <property type="entry name" value="TWO-COMPONENT SYSTEM SENSOR PROTEIN"/>
    <property type="match status" value="1"/>
</dbReference>
<keyword evidence="6" id="KW-0716">Sensory transduction</keyword>
<dbReference type="InterPro" id="IPR000014">
    <property type="entry name" value="PAS"/>
</dbReference>
<dbReference type="InterPro" id="IPR035965">
    <property type="entry name" value="PAS-like_dom_sf"/>
</dbReference>
<dbReference type="CDD" id="cd00130">
    <property type="entry name" value="PAS"/>
    <property type="match status" value="1"/>
</dbReference>
<keyword evidence="11" id="KW-0547">Nucleotide-binding</keyword>
<sequence>MITHPAGEIEHLPFHGTGEMGNLIRAFDWSETPLGPISKWPQSLKIMTGMLLLSPVPIVLIWGGDGIMIYNDAYSVFAGDRHPKLLGCKVREGWEEVADFNDNVMKICLAGGVLSYQNQELTLIRHGRPEPVWMNLDYSPVLDESGEPVGVLAVVVETTESVLAQRRLRESEERFRALTTATSDVVYRMSPDWKEMRQLDGRGFLPDTESPSVAWQELYLFPEDIGHIQAVIDEAVRTKGVFQYEHRVRRADGSVGWTLSRAVPIFDRRGRIVEWFGAASDVTERKRNEEHLKLVVHELNHRVKNNLAMIQAIATQTFRNTADLKEAQTRFSARMVALAQANDLLTGERWVGASLRGAIEQSIRSHCPEEHRCAIKGEDVKLSPKTALALTLAMHEMATNALKYGAWSNSSGKVSVSWSTYADREGAKRLRIEWRETAGPQVEPPLRRGFGSVLIERGLAREIGGEVKMEFVPGGLVCTIDAPENVYAGQ</sequence>
<keyword evidence="10" id="KW-0677">Repeat</keyword>
<dbReference type="Pfam" id="PF08447">
    <property type="entry name" value="PAS_3"/>
    <property type="match status" value="1"/>
</dbReference>
<keyword evidence="16" id="KW-0675">Receptor</keyword>
<dbReference type="EMBL" id="JBHMAA010000006">
    <property type="protein sequence ID" value="MFB9948137.1"/>
    <property type="molecule type" value="Genomic_DNA"/>
</dbReference>